<protein>
    <submittedName>
        <fullName evidence="2">Isoquinoline 1-oxidoreductase beta subunit</fullName>
        <ecNumber evidence="2">1.3.99.16</ecNumber>
    </submittedName>
</protein>
<dbReference type="Pfam" id="PF02738">
    <property type="entry name" value="MoCoBD_1"/>
    <property type="match status" value="1"/>
</dbReference>
<dbReference type="PIRSF" id="PIRSF036389">
    <property type="entry name" value="IOR_B"/>
    <property type="match status" value="1"/>
</dbReference>
<gene>
    <name evidence="2" type="ORF">E9232_004728</name>
</gene>
<dbReference type="InterPro" id="IPR019546">
    <property type="entry name" value="TAT_signal_bac_arc"/>
</dbReference>
<dbReference type="EC" id="1.3.99.16" evidence="2"/>
<dbReference type="InterPro" id="IPR046867">
    <property type="entry name" value="AldOxase/xan_DH_MoCoBD2"/>
</dbReference>
<dbReference type="InterPro" id="IPR037165">
    <property type="entry name" value="AldOxase/xan_DH_Mopterin-bd_sf"/>
</dbReference>
<dbReference type="PROSITE" id="PS51318">
    <property type="entry name" value="TAT"/>
    <property type="match status" value="1"/>
</dbReference>
<dbReference type="InterPro" id="IPR052516">
    <property type="entry name" value="N-heterocyclic_Hydroxylase"/>
</dbReference>
<evidence type="ECO:0000313" key="2">
    <source>
        <dbReference type="EMBL" id="MDR6292190.1"/>
    </source>
</evidence>
<dbReference type="Gene3D" id="3.30.365.10">
    <property type="entry name" value="Aldehyde oxidase/xanthine dehydrogenase, molybdopterin binding domain"/>
    <property type="match status" value="4"/>
</dbReference>
<dbReference type="EMBL" id="JAVDPW010000008">
    <property type="protein sequence ID" value="MDR6292190.1"/>
    <property type="molecule type" value="Genomic_DNA"/>
</dbReference>
<accession>A0ABU1JU91</accession>
<evidence type="ECO:0000313" key="3">
    <source>
        <dbReference type="Proteomes" id="UP001262410"/>
    </source>
</evidence>
<dbReference type="InterPro" id="IPR012368">
    <property type="entry name" value="OxRdtase_Mopterin-bd_su_IorB"/>
</dbReference>
<dbReference type="InterPro" id="IPR006311">
    <property type="entry name" value="TAT_signal"/>
</dbReference>
<sequence length="739" mass="76407">MFAKPIATSALAASSVAAEPAAPNRRSFLKGASALGGALVIATHLPLVRRAMAAAGDAPFAPNAFVRIAADDTVTVLIKHCEMGQGVTTGLTTIVAEELDADWGQMRFGFAPADAKTYNNTLFGPIQGTGGSTSTANSWDQLRKAGATARALLVAAAAAAWKVPAGEITVLKGVVAHAASGKSARFGELAAQAATLTPPAEVTLKDPKAFTLIGTRVPRLDTPAKITGKAGFSIDVRRPGQLTALVAHPPRFGGTPKSVDAAAAKQVPGVVDVVTIPTGVAVVAQDTWAAMKGREALKIEWDAAAGEGQSSDAIMAGYKAAAQTPGLTAAKRGDAEAALKKAAKVVEAEFEFPYLAHAPMEPLNGVLEPTADGAVWWAGSQFQTVEQATIAAILGLKPDQVTINSTYTGGSFGRRATPTADYAAETAMIVKATGMKAPIHLMRTREDDMKAGYYRPMAYHKVRAGIDAAGAISGWDHVVVAKSIMIGTSFEAFAVKDGIDATSIEGASDTAYAVPDLTATVHNAKEGVPVLWWRSVGHTHTAHAVETMVDELAHAAGQDPVAFRTALLKDQPRHVGVLALAAEKAGWGQAMPAGTGRGVAVHQSFGTYVATVADVSVKDGALKVERVVAAVDCGIAVNPDVIRAQVEGSVGFALSVVLRNKITLKDGEVEQANFDTYEPTRMSEMPKVEVHIVASGEAPTGIGEPGVPGLAPAIGNAVFAATGQRLRSLPLDLSKLTST</sequence>
<dbReference type="Proteomes" id="UP001262410">
    <property type="component" value="Unassembled WGS sequence"/>
</dbReference>
<dbReference type="PANTHER" id="PTHR47495">
    <property type="entry name" value="ALDEHYDE DEHYDROGENASE"/>
    <property type="match status" value="1"/>
</dbReference>
<dbReference type="NCBIfam" id="TIGR01409">
    <property type="entry name" value="TAT_signal_seq"/>
    <property type="match status" value="1"/>
</dbReference>
<dbReference type="Pfam" id="PF20256">
    <property type="entry name" value="MoCoBD_2"/>
    <property type="match status" value="2"/>
</dbReference>
<organism evidence="2 3">
    <name type="scientific">Inquilinus ginsengisoli</name>
    <dbReference type="NCBI Taxonomy" id="363840"/>
    <lineage>
        <taxon>Bacteria</taxon>
        <taxon>Pseudomonadati</taxon>
        <taxon>Pseudomonadota</taxon>
        <taxon>Alphaproteobacteria</taxon>
        <taxon>Rhodospirillales</taxon>
        <taxon>Rhodospirillaceae</taxon>
        <taxon>Inquilinus</taxon>
    </lineage>
</organism>
<dbReference type="Gene3D" id="3.90.1170.50">
    <property type="entry name" value="Aldehyde oxidase/xanthine dehydrogenase, a/b hammerhead"/>
    <property type="match status" value="1"/>
</dbReference>
<dbReference type="SMART" id="SM01008">
    <property type="entry name" value="Ald_Xan_dh_C"/>
    <property type="match status" value="1"/>
</dbReference>
<dbReference type="RefSeq" id="WP_309798080.1">
    <property type="nucleotide sequence ID" value="NZ_JAVDPW010000008.1"/>
</dbReference>
<feature type="domain" description="Aldehyde oxidase/xanthine dehydrogenase a/b hammerhead" evidence="1">
    <location>
        <begin position="227"/>
        <end position="305"/>
    </location>
</feature>
<dbReference type="PANTHER" id="PTHR47495:SF2">
    <property type="entry name" value="ALDEHYDE DEHYDROGENASE"/>
    <property type="match status" value="1"/>
</dbReference>
<comment type="caution">
    <text evidence="2">The sequence shown here is derived from an EMBL/GenBank/DDBJ whole genome shotgun (WGS) entry which is preliminary data.</text>
</comment>
<dbReference type="SUPFAM" id="SSF56003">
    <property type="entry name" value="Molybdenum cofactor-binding domain"/>
    <property type="match status" value="2"/>
</dbReference>
<keyword evidence="2" id="KW-0560">Oxidoreductase</keyword>
<dbReference type="GO" id="GO:0047121">
    <property type="term" value="F:isoquinoline 1-oxidoreductase activity"/>
    <property type="evidence" value="ECO:0007669"/>
    <property type="project" value="UniProtKB-EC"/>
</dbReference>
<keyword evidence="3" id="KW-1185">Reference proteome</keyword>
<name>A0ABU1JU91_9PROT</name>
<proteinExistence type="predicted"/>
<dbReference type="InterPro" id="IPR008274">
    <property type="entry name" value="AldOxase/xan_DH_MoCoBD1"/>
</dbReference>
<reference evidence="2 3" key="1">
    <citation type="submission" date="2023-07" db="EMBL/GenBank/DDBJ databases">
        <title>Sorghum-associated microbial communities from plants grown in Nebraska, USA.</title>
        <authorList>
            <person name="Schachtman D."/>
        </authorList>
    </citation>
    <scope>NUCLEOTIDE SEQUENCE [LARGE SCALE GENOMIC DNA]</scope>
    <source>
        <strain evidence="2 3">584</strain>
    </source>
</reference>
<evidence type="ECO:0000259" key="1">
    <source>
        <dbReference type="SMART" id="SM01008"/>
    </source>
</evidence>
<dbReference type="InterPro" id="IPR000674">
    <property type="entry name" value="Ald_Oxase/Xan_DH_a/b"/>
</dbReference>